<organism evidence="1 2">
    <name type="scientific">Caerostris extrusa</name>
    <name type="common">Bark spider</name>
    <name type="synonym">Caerostris bankana</name>
    <dbReference type="NCBI Taxonomy" id="172846"/>
    <lineage>
        <taxon>Eukaryota</taxon>
        <taxon>Metazoa</taxon>
        <taxon>Ecdysozoa</taxon>
        <taxon>Arthropoda</taxon>
        <taxon>Chelicerata</taxon>
        <taxon>Arachnida</taxon>
        <taxon>Araneae</taxon>
        <taxon>Araneomorphae</taxon>
        <taxon>Entelegynae</taxon>
        <taxon>Araneoidea</taxon>
        <taxon>Araneidae</taxon>
        <taxon>Caerostris</taxon>
    </lineage>
</organism>
<proteinExistence type="predicted"/>
<dbReference type="AlphaFoldDB" id="A0AAV4MCP7"/>
<sequence>MTASFESSPAYSFTLFPHTSKESKRSEGGSGFLDLSLHRCPCYVPLSYSQIFHLCFAVIRINLWSVILHSPYVWNEASIFWRMYGFKTIGEGSINGTQCPCFYLKRLLKHQHPNVSSLDCLSLIVQSINPDTSSLLSAVTMDTDVPNLE</sequence>
<name>A0AAV4MCP7_CAEEX</name>
<comment type="caution">
    <text evidence="1">The sequence shown here is derived from an EMBL/GenBank/DDBJ whole genome shotgun (WGS) entry which is preliminary data.</text>
</comment>
<gene>
    <name evidence="1" type="ORF">CEXT_253711</name>
</gene>
<accession>A0AAV4MCP7</accession>
<dbReference type="Proteomes" id="UP001054945">
    <property type="component" value="Unassembled WGS sequence"/>
</dbReference>
<dbReference type="EMBL" id="BPLR01002053">
    <property type="protein sequence ID" value="GIX69462.1"/>
    <property type="molecule type" value="Genomic_DNA"/>
</dbReference>
<evidence type="ECO:0000313" key="1">
    <source>
        <dbReference type="EMBL" id="GIX69462.1"/>
    </source>
</evidence>
<keyword evidence="2" id="KW-1185">Reference proteome</keyword>
<reference evidence="1 2" key="1">
    <citation type="submission" date="2021-06" db="EMBL/GenBank/DDBJ databases">
        <title>Caerostris extrusa draft genome.</title>
        <authorList>
            <person name="Kono N."/>
            <person name="Arakawa K."/>
        </authorList>
    </citation>
    <scope>NUCLEOTIDE SEQUENCE [LARGE SCALE GENOMIC DNA]</scope>
</reference>
<evidence type="ECO:0000313" key="2">
    <source>
        <dbReference type="Proteomes" id="UP001054945"/>
    </source>
</evidence>
<protein>
    <submittedName>
        <fullName evidence="1">Uncharacterized protein</fullName>
    </submittedName>
</protein>